<accession>A0AA38IIH0</accession>
<evidence type="ECO:0008006" key="8">
    <source>
        <dbReference type="Google" id="ProtNLM"/>
    </source>
</evidence>
<evidence type="ECO:0000256" key="5">
    <source>
        <dbReference type="SAM" id="Phobius"/>
    </source>
</evidence>
<comment type="caution">
    <text evidence="6">The sequence shown here is derived from an EMBL/GenBank/DDBJ whole genome shotgun (WGS) entry which is preliminary data.</text>
</comment>
<protein>
    <recommendedName>
        <fullName evidence="8">Transmembrane protein 216</fullName>
    </recommendedName>
</protein>
<keyword evidence="3 5" id="KW-1133">Transmembrane helix</keyword>
<evidence type="ECO:0000256" key="3">
    <source>
        <dbReference type="ARBA" id="ARBA00022989"/>
    </source>
</evidence>
<reference evidence="6" key="1">
    <citation type="journal article" date="2023" name="G3 (Bethesda)">
        <title>Whole genome assemblies of Zophobas morio and Tenebrio molitor.</title>
        <authorList>
            <person name="Kaur S."/>
            <person name="Stinson S.A."/>
            <person name="diCenzo G.C."/>
        </authorList>
    </citation>
    <scope>NUCLEOTIDE SEQUENCE</scope>
    <source>
        <strain evidence="6">QUZm001</strain>
    </source>
</reference>
<keyword evidence="2 5" id="KW-0812">Transmembrane</keyword>
<proteinExistence type="predicted"/>
<evidence type="ECO:0000313" key="6">
    <source>
        <dbReference type="EMBL" id="KAJ3657315.1"/>
    </source>
</evidence>
<evidence type="ECO:0000256" key="4">
    <source>
        <dbReference type="ARBA" id="ARBA00023136"/>
    </source>
</evidence>
<dbReference type="AlphaFoldDB" id="A0AA38IIH0"/>
<dbReference type="Pfam" id="PF09799">
    <property type="entry name" value="Transmemb_17"/>
    <property type="match status" value="1"/>
</dbReference>
<dbReference type="InterPro" id="IPR019184">
    <property type="entry name" value="Uncharacterised_TM-17"/>
</dbReference>
<feature type="transmembrane region" description="Helical" evidence="5">
    <location>
        <begin position="48"/>
        <end position="64"/>
    </location>
</feature>
<name>A0AA38IIH0_9CUCU</name>
<organism evidence="6 7">
    <name type="scientific">Zophobas morio</name>
    <dbReference type="NCBI Taxonomy" id="2755281"/>
    <lineage>
        <taxon>Eukaryota</taxon>
        <taxon>Metazoa</taxon>
        <taxon>Ecdysozoa</taxon>
        <taxon>Arthropoda</taxon>
        <taxon>Hexapoda</taxon>
        <taxon>Insecta</taxon>
        <taxon>Pterygota</taxon>
        <taxon>Neoptera</taxon>
        <taxon>Endopterygota</taxon>
        <taxon>Coleoptera</taxon>
        <taxon>Polyphaga</taxon>
        <taxon>Cucujiformia</taxon>
        <taxon>Tenebrionidae</taxon>
        <taxon>Zophobas</taxon>
    </lineage>
</organism>
<feature type="transmembrane region" description="Helical" evidence="5">
    <location>
        <begin position="104"/>
        <end position="128"/>
    </location>
</feature>
<evidence type="ECO:0000256" key="1">
    <source>
        <dbReference type="ARBA" id="ARBA00004141"/>
    </source>
</evidence>
<sequence length="137" mass="15832">MKVDAELMFECLIYLNVFYYPLFFICETILVAAKWQSAVPTPGIEEDASVIFTVLAVEIAKILVYRKFKDRKRDLVTGVAVFMTFITIAGCLYTFFLQHFVARLEYILCAMMIMLAVTEIAFGTMQILPCFKKVQYY</sequence>
<evidence type="ECO:0000256" key="2">
    <source>
        <dbReference type="ARBA" id="ARBA00022692"/>
    </source>
</evidence>
<gene>
    <name evidence="6" type="ORF">Zmor_009129</name>
</gene>
<dbReference type="EMBL" id="JALNTZ010000003">
    <property type="protein sequence ID" value="KAJ3657315.1"/>
    <property type="molecule type" value="Genomic_DNA"/>
</dbReference>
<dbReference type="Proteomes" id="UP001168821">
    <property type="component" value="Unassembled WGS sequence"/>
</dbReference>
<dbReference type="GO" id="GO:0016020">
    <property type="term" value="C:membrane"/>
    <property type="evidence" value="ECO:0007669"/>
    <property type="project" value="UniProtKB-SubCell"/>
</dbReference>
<evidence type="ECO:0000313" key="7">
    <source>
        <dbReference type="Proteomes" id="UP001168821"/>
    </source>
</evidence>
<keyword evidence="4 5" id="KW-0472">Membrane</keyword>
<comment type="subcellular location">
    <subcellularLocation>
        <location evidence="1">Membrane</location>
        <topology evidence="1">Multi-pass membrane protein</topology>
    </subcellularLocation>
</comment>
<keyword evidence="7" id="KW-1185">Reference proteome</keyword>
<feature type="transmembrane region" description="Helical" evidence="5">
    <location>
        <begin position="76"/>
        <end position="98"/>
    </location>
</feature>
<feature type="transmembrane region" description="Helical" evidence="5">
    <location>
        <begin position="12"/>
        <end position="33"/>
    </location>
</feature>